<dbReference type="EMBL" id="BAAAQM010000032">
    <property type="protein sequence ID" value="GAA1983991.1"/>
    <property type="molecule type" value="Genomic_DNA"/>
</dbReference>
<gene>
    <name evidence="1" type="ORF">GCM10009838_52260</name>
</gene>
<comment type="caution">
    <text evidence="1">The sequence shown here is derived from an EMBL/GenBank/DDBJ whole genome shotgun (WGS) entry which is preliminary data.</text>
</comment>
<reference evidence="1 2" key="1">
    <citation type="journal article" date="2019" name="Int. J. Syst. Evol. Microbiol.">
        <title>The Global Catalogue of Microorganisms (GCM) 10K type strain sequencing project: providing services to taxonomists for standard genome sequencing and annotation.</title>
        <authorList>
            <consortium name="The Broad Institute Genomics Platform"/>
            <consortium name="The Broad Institute Genome Sequencing Center for Infectious Disease"/>
            <person name="Wu L."/>
            <person name="Ma J."/>
        </authorList>
    </citation>
    <scope>NUCLEOTIDE SEQUENCE [LARGE SCALE GENOMIC DNA]</scope>
    <source>
        <strain evidence="1 2">JCM 16013</strain>
    </source>
</reference>
<name>A0ABN2SC77_9ACTN</name>
<evidence type="ECO:0000313" key="1">
    <source>
        <dbReference type="EMBL" id="GAA1983991.1"/>
    </source>
</evidence>
<dbReference type="Proteomes" id="UP001499854">
    <property type="component" value="Unassembled WGS sequence"/>
</dbReference>
<accession>A0ABN2SC77</accession>
<organism evidence="1 2">
    <name type="scientific">Catenulispora subtropica</name>
    <dbReference type="NCBI Taxonomy" id="450798"/>
    <lineage>
        <taxon>Bacteria</taxon>
        <taxon>Bacillati</taxon>
        <taxon>Actinomycetota</taxon>
        <taxon>Actinomycetes</taxon>
        <taxon>Catenulisporales</taxon>
        <taxon>Catenulisporaceae</taxon>
        <taxon>Catenulispora</taxon>
    </lineage>
</organism>
<evidence type="ECO:0000313" key="2">
    <source>
        <dbReference type="Proteomes" id="UP001499854"/>
    </source>
</evidence>
<protein>
    <submittedName>
        <fullName evidence="1">Uncharacterized protein</fullName>
    </submittedName>
</protein>
<keyword evidence="2" id="KW-1185">Reference proteome</keyword>
<proteinExistence type="predicted"/>
<sequence length="294" mass="31677">MADTPGPERDAVRGLAATLGNRSNELAARGRAGEVRGLWEDAIAGLEDEVARERIAVAYAWYQALHGEDEHGVRLAAGLRESPVPSVRAQVRVLIRNRWRVQPALVERVWCEEAGSGLPGWSRLADEEVDVVAAWITAPSWEESRAHYDERIAGLRAETVEAALEDVGLADERLRNQAAVYRSVLALGAEAGYRCLRGPRESAQEAGAAIARRDWDALGECGRIEAAHGLSFLSWVHGVAARLMVTDVPAVTPRMAEQAAARARTSQAWERQQAAVDLAAIGDASIGGLLALVG</sequence>
<dbReference type="RefSeq" id="WP_344659752.1">
    <property type="nucleotide sequence ID" value="NZ_BAAAQM010000032.1"/>
</dbReference>